<keyword evidence="5 8" id="KW-0949">S-adenosyl-L-methionine</keyword>
<evidence type="ECO:0000313" key="10">
    <source>
        <dbReference type="EMBL" id="VEU41165.1"/>
    </source>
</evidence>
<gene>
    <name evidence="10" type="ORF">PSNMU_V1.4_AUG-EV-PASAV3_0081320</name>
</gene>
<feature type="binding site" evidence="8">
    <location>
        <position position="53"/>
    </location>
    <ligand>
        <name>S-adenosyl-L-methionine</name>
        <dbReference type="ChEBI" id="CHEBI:59789"/>
    </ligand>
</feature>
<proteinExistence type="inferred from homology"/>
<evidence type="ECO:0000256" key="6">
    <source>
        <dbReference type="ARBA" id="ARBA00022694"/>
    </source>
</evidence>
<feature type="binding site" evidence="8">
    <location>
        <position position="55"/>
    </location>
    <ligand>
        <name>S-adenosyl-L-methionine</name>
        <dbReference type="ChEBI" id="CHEBI:59789"/>
    </ligand>
</feature>
<feature type="domain" description="Ribosomal RNA methyltransferase FtsJ" evidence="9">
    <location>
        <begin position="21"/>
        <end position="224"/>
    </location>
</feature>
<evidence type="ECO:0000256" key="3">
    <source>
        <dbReference type="ARBA" id="ARBA00022603"/>
    </source>
</evidence>
<evidence type="ECO:0000259" key="9">
    <source>
        <dbReference type="Pfam" id="PF01728"/>
    </source>
</evidence>
<feature type="binding site" evidence="8">
    <location>
        <position position="89"/>
    </location>
    <ligand>
        <name>S-adenosyl-L-methionine</name>
        <dbReference type="ChEBI" id="CHEBI:59789"/>
    </ligand>
</feature>
<evidence type="ECO:0000256" key="4">
    <source>
        <dbReference type="ARBA" id="ARBA00022679"/>
    </source>
</evidence>
<dbReference type="GO" id="GO:0006364">
    <property type="term" value="P:rRNA processing"/>
    <property type="evidence" value="ECO:0007669"/>
    <property type="project" value="UniProtKB-KW"/>
</dbReference>
<dbReference type="EMBL" id="CAACVS010000335">
    <property type="protein sequence ID" value="VEU41165.1"/>
    <property type="molecule type" value="Genomic_DNA"/>
</dbReference>
<evidence type="ECO:0000256" key="2">
    <source>
        <dbReference type="ARBA" id="ARBA00022552"/>
    </source>
</evidence>
<dbReference type="Gene3D" id="3.40.50.150">
    <property type="entry name" value="Vaccinia Virus protein VP39"/>
    <property type="match status" value="1"/>
</dbReference>
<feature type="binding site" evidence="8">
    <location>
        <position position="105"/>
    </location>
    <ligand>
        <name>S-adenosyl-L-methionine</name>
        <dbReference type="ChEBI" id="CHEBI:59789"/>
    </ligand>
</feature>
<dbReference type="AlphaFoldDB" id="A0A448ZGK4"/>
<evidence type="ECO:0000256" key="7">
    <source>
        <dbReference type="ARBA" id="ARBA00048902"/>
    </source>
</evidence>
<feature type="binding site" evidence="8">
    <location>
        <position position="141"/>
    </location>
    <ligand>
        <name>S-adenosyl-L-methionine</name>
        <dbReference type="ChEBI" id="CHEBI:59789"/>
    </ligand>
</feature>
<protein>
    <recommendedName>
        <fullName evidence="8">Putative tRNA (cytidine(32)/guanosine(34)-2'-O)-methyltransferase</fullName>
        <ecNumber evidence="8">2.1.1.205</ecNumber>
    </recommendedName>
    <alternativeName>
        <fullName evidence="8">2'-O-ribose RNA methyltransferase TRM7 homolog</fullName>
    </alternativeName>
</protein>
<dbReference type="HAMAP" id="MF_01547">
    <property type="entry name" value="RNA_methyltr_E"/>
    <property type="match status" value="1"/>
</dbReference>
<dbReference type="PANTHER" id="PTHR10920:SF12">
    <property type="entry name" value="TRNA (CYTIDINE(32)_GUANOSINE(34)-2'-O)-METHYLTRANSFERASE-RELATED"/>
    <property type="match status" value="1"/>
</dbReference>
<dbReference type="Proteomes" id="UP000291116">
    <property type="component" value="Unassembled WGS sequence"/>
</dbReference>
<evidence type="ECO:0000256" key="1">
    <source>
        <dbReference type="ARBA" id="ARBA00022490"/>
    </source>
</evidence>
<dbReference type="GO" id="GO:0005737">
    <property type="term" value="C:cytoplasm"/>
    <property type="evidence" value="ECO:0007669"/>
    <property type="project" value="UniProtKB-SubCell"/>
</dbReference>
<reference evidence="10 11" key="1">
    <citation type="submission" date="2019-01" db="EMBL/GenBank/DDBJ databases">
        <authorList>
            <person name="Ferrante I. M."/>
        </authorList>
    </citation>
    <scope>NUCLEOTIDE SEQUENCE [LARGE SCALE GENOMIC DNA]</scope>
    <source>
        <strain evidence="10 11">B856</strain>
    </source>
</reference>
<dbReference type="InterPro" id="IPR029063">
    <property type="entry name" value="SAM-dependent_MTases_sf"/>
</dbReference>
<name>A0A448ZGK4_9STRA</name>
<evidence type="ECO:0000256" key="5">
    <source>
        <dbReference type="ARBA" id="ARBA00022691"/>
    </source>
</evidence>
<comment type="catalytic activity">
    <reaction evidence="7 8">
        <text>cytidine(32)/guanosine(34) in tRNA + 2 S-adenosyl-L-methionine = 2'-O-methylcytidine(32)/2'-O-methylguanosine(34) in tRNA + 2 S-adenosyl-L-homocysteine + 2 H(+)</text>
        <dbReference type="Rhea" id="RHEA:42396"/>
        <dbReference type="Rhea" id="RHEA-COMP:10246"/>
        <dbReference type="Rhea" id="RHEA-COMP:10247"/>
        <dbReference type="ChEBI" id="CHEBI:15378"/>
        <dbReference type="ChEBI" id="CHEBI:57856"/>
        <dbReference type="ChEBI" id="CHEBI:59789"/>
        <dbReference type="ChEBI" id="CHEBI:74269"/>
        <dbReference type="ChEBI" id="CHEBI:74445"/>
        <dbReference type="ChEBI" id="CHEBI:74495"/>
        <dbReference type="ChEBI" id="CHEBI:82748"/>
        <dbReference type="EC" id="2.1.1.205"/>
    </reaction>
</comment>
<accession>A0A448ZGK4</accession>
<keyword evidence="11" id="KW-1185">Reference proteome</keyword>
<feature type="active site" description="Proton acceptor" evidence="8">
    <location>
        <position position="181"/>
    </location>
</feature>
<organism evidence="10 11">
    <name type="scientific">Pseudo-nitzschia multistriata</name>
    <dbReference type="NCBI Taxonomy" id="183589"/>
    <lineage>
        <taxon>Eukaryota</taxon>
        <taxon>Sar</taxon>
        <taxon>Stramenopiles</taxon>
        <taxon>Ochrophyta</taxon>
        <taxon>Bacillariophyta</taxon>
        <taxon>Bacillariophyceae</taxon>
        <taxon>Bacillariophycidae</taxon>
        <taxon>Bacillariales</taxon>
        <taxon>Bacillariaceae</taxon>
        <taxon>Pseudo-nitzschia</taxon>
    </lineage>
</organism>
<dbReference type="GO" id="GO:0002128">
    <property type="term" value="P:tRNA nucleoside ribose methylation"/>
    <property type="evidence" value="ECO:0007669"/>
    <property type="project" value="UniProtKB-UniRule"/>
</dbReference>
<keyword evidence="4 8" id="KW-0808">Transferase</keyword>
<evidence type="ECO:0000313" key="11">
    <source>
        <dbReference type="Proteomes" id="UP000291116"/>
    </source>
</evidence>
<dbReference type="FunFam" id="3.40.50.150:FF:000220">
    <property type="entry name" value="CAMK protein kinase"/>
    <property type="match status" value="1"/>
</dbReference>
<dbReference type="Pfam" id="PF01728">
    <property type="entry name" value="FtsJ"/>
    <property type="match status" value="1"/>
</dbReference>
<dbReference type="InterPro" id="IPR002877">
    <property type="entry name" value="RNA_MeTrfase_FtsJ_dom"/>
</dbReference>
<dbReference type="OrthoDB" id="289250at2759"/>
<dbReference type="GO" id="GO:0106340">
    <property type="term" value="F:tRNA (guanosine(34)-2'-O)-methyltransferase activity"/>
    <property type="evidence" value="ECO:0007669"/>
    <property type="project" value="UniProtKB-ARBA"/>
</dbReference>
<dbReference type="PANTHER" id="PTHR10920">
    <property type="entry name" value="RIBOSOMAL RNA METHYLTRANSFERASE"/>
    <property type="match status" value="1"/>
</dbReference>
<comment type="similarity">
    <text evidence="8">Belongs to the class I-like SAM-binding methyltransferase superfamily. RNA methyltransferase RlmE family. TRM7 subfamily.</text>
</comment>
<dbReference type="InterPro" id="IPR028590">
    <property type="entry name" value="RNA_methyltr_E_TRM7"/>
</dbReference>
<comment type="function">
    <text evidence="8">Methylates the 2'-O-ribose of nucleotides at positions 32 and 34 of the tRNA anticodon loop of substrate tRNAs.</text>
</comment>
<keyword evidence="3 8" id="KW-0489">Methyltransferase</keyword>
<keyword evidence="2" id="KW-0698">rRNA processing</keyword>
<dbReference type="InterPro" id="IPR050082">
    <property type="entry name" value="RNA_methyltr_RlmE"/>
</dbReference>
<keyword evidence="1 8" id="KW-0963">Cytoplasm</keyword>
<comment type="subcellular location">
    <subcellularLocation>
        <location evidence="8">Cytoplasm</location>
    </subcellularLocation>
</comment>
<keyword evidence="6 8" id="KW-0819">tRNA processing</keyword>
<dbReference type="EC" id="2.1.1.205" evidence="8"/>
<evidence type="ECO:0000256" key="8">
    <source>
        <dbReference type="HAMAP-Rule" id="MF_03162"/>
    </source>
</evidence>
<sequence>MGRLSRDKRDVFYRRAKEKGYRARSAFKLLQLDSEFNLFDGVTRAVDLCAAPGSWSQVLSDKLVVSKRNSAPDETKTEETSNATIVAVDLQPMAPIDGVLCIQGDITSYETAQAILKPFGCGSEGGTKDGGETRAELVICDGAPDVTGLHDLDEYLQAQLLISAVKITTHVLVDGGTFVAKIFRGRHASQLYSQLRLLFDRVSIAKPTSSRNSSLESFVVCQQFNKRGSADLRNLSLDRDTVLDVVEGSPSLPKCIPPFLTCGDLSGWGEAPGTIMDADKSYPMEEEDYVQPIHPPIAPPHMQAIEEKEIQRQKQG</sequence>
<dbReference type="InterPro" id="IPR015507">
    <property type="entry name" value="rRNA-MeTfrase_E"/>
</dbReference>
<dbReference type="HAMAP" id="MF_03162">
    <property type="entry name" value="RNA_methyltr_E_TRM7"/>
    <property type="match status" value="1"/>
</dbReference>
<dbReference type="GO" id="GO:0002181">
    <property type="term" value="P:cytoplasmic translation"/>
    <property type="evidence" value="ECO:0007669"/>
    <property type="project" value="UniProtKB-UniRule"/>
</dbReference>
<dbReference type="SUPFAM" id="SSF53335">
    <property type="entry name" value="S-adenosyl-L-methionine-dependent methyltransferases"/>
    <property type="match status" value="1"/>
</dbReference>